<feature type="compositionally biased region" description="Pro residues" evidence="1">
    <location>
        <begin position="842"/>
        <end position="851"/>
    </location>
</feature>
<dbReference type="InterPro" id="IPR013783">
    <property type="entry name" value="Ig-like_fold"/>
</dbReference>
<dbReference type="PROSITE" id="PS50835">
    <property type="entry name" value="IG_LIKE"/>
    <property type="match status" value="2"/>
</dbReference>
<feature type="region of interest" description="Disordered" evidence="1">
    <location>
        <begin position="616"/>
        <end position="880"/>
    </location>
</feature>
<keyword evidence="5" id="KW-1185">Reference proteome</keyword>
<feature type="domain" description="Ig-like" evidence="2">
    <location>
        <begin position="163"/>
        <end position="199"/>
    </location>
</feature>
<dbReference type="InterPro" id="IPR003961">
    <property type="entry name" value="FN3_dom"/>
</dbReference>
<dbReference type="SUPFAM" id="SSF48726">
    <property type="entry name" value="Immunoglobulin"/>
    <property type="match status" value="2"/>
</dbReference>
<feature type="compositionally biased region" description="Pro residues" evidence="1">
    <location>
        <begin position="814"/>
        <end position="823"/>
    </location>
</feature>
<feature type="compositionally biased region" description="Basic residues" evidence="1">
    <location>
        <begin position="722"/>
        <end position="737"/>
    </location>
</feature>
<dbReference type="CDD" id="cd00096">
    <property type="entry name" value="Ig"/>
    <property type="match status" value="1"/>
</dbReference>
<dbReference type="Proteomes" id="UP001292094">
    <property type="component" value="Unassembled WGS sequence"/>
</dbReference>
<feature type="compositionally biased region" description="Low complexity" evidence="1">
    <location>
        <begin position="706"/>
        <end position="719"/>
    </location>
</feature>
<evidence type="ECO:0000313" key="4">
    <source>
        <dbReference type="EMBL" id="KAK4309947.1"/>
    </source>
</evidence>
<sequence>MYYARVGVSERSFINQRHPDKSTTQDTLQLLTSAADDGGLLECRASAPTLPHLTAADSTRLSVHYVPEATISIQGVGVGGGGGVRTAGQSTTLTCSARANPPAYNFTFLLNGRPLHRANVVSSNDSLTLLQLGHRDAGLYTCLASNSEGDGQSNAVPLHIDYPPVCAWEGAKEVVAWVGERVELECLVKASPPSVTFAWNSVTFTPNMEQIRSDMQHDDEGVASVGWVVATGGNVTGGAQRAECHPSNELGVADHPCIFTIITVGEPRALKGCAYHDVTTDSAGVTCTPDANVGHLAHIYHIEVREEGVLVGAYNNSQPKFNLTSLAPGRDYDVTLYASHARARGPPTSLLLKTHTPKAEQVAPERVAVDREEEGQERRRERQESRKKVNGGRENDKKAEGKVTEKKIHQAARRTRVKAGRRKWRHQARVEGEGKREEDDNFQRLLPSRRVILPMGEDPASPATDLPRPGLSSEGDGGDRGAALSVVVSGVVVGVVVGIAVVVAGELLATFSPGPVVVTQVTSNRSSRRSSPLLRRSSTRSAPGGTTHRGMRPRTSSCRGGPVHVLEVEADDIIKPRVEIHSPSKLSRLGLRSGSLKRITSPPLALRCDPLQKLESFSKPQSSSTQDNHQITGQRDHSKVNQSDEAKNSPNESSLVSLSDSRQFEAQSEAGNEYQHEGEEVHLPTENKPQCETSLSRQSSCVHLAPQHQPQVPPQQEVPASPHHHHHHHHHQRHHHTASPEHHPPLPTHQRRHSQPPSPLVMTSQNLTTTFNSPSPSPSPSPSTIVQRVTSPQPTPTMSPHLVTQHHRASPPIVCTPPPPATPPQSYDHLRTPSDDYSAPPDDLPAPPDGHPAPTDDHTSPSDDNPTTTDTLRPPDHQQR</sequence>
<reference evidence="4" key="1">
    <citation type="submission" date="2023-11" db="EMBL/GenBank/DDBJ databases">
        <title>Genome assemblies of two species of porcelain crab, Petrolisthes cinctipes and Petrolisthes manimaculis (Anomura: Porcellanidae).</title>
        <authorList>
            <person name="Angst P."/>
        </authorList>
    </citation>
    <scope>NUCLEOTIDE SEQUENCE</scope>
    <source>
        <strain evidence="4">PB745_02</strain>
        <tissue evidence="4">Gill</tissue>
    </source>
</reference>
<feature type="compositionally biased region" description="Basic residues" evidence="1">
    <location>
        <begin position="409"/>
        <end position="427"/>
    </location>
</feature>
<comment type="caution">
    <text evidence="4">The sequence shown here is derived from an EMBL/GenBank/DDBJ whole genome shotgun (WGS) entry which is preliminary data.</text>
</comment>
<feature type="compositionally biased region" description="Low complexity" evidence="1">
    <location>
        <begin position="862"/>
        <end position="871"/>
    </location>
</feature>
<dbReference type="PANTHER" id="PTHR23278:SF19">
    <property type="entry name" value="OBSCURIN"/>
    <property type="match status" value="1"/>
</dbReference>
<dbReference type="Gene3D" id="2.60.40.10">
    <property type="entry name" value="Immunoglobulins"/>
    <property type="match status" value="2"/>
</dbReference>
<protein>
    <recommendedName>
        <fullName evidence="6">Ig-like domain-containing protein</fullName>
    </recommendedName>
</protein>
<feature type="compositionally biased region" description="Polar residues" evidence="1">
    <location>
        <begin position="784"/>
        <end position="798"/>
    </location>
</feature>
<feature type="compositionally biased region" description="Basic and acidic residues" evidence="1">
    <location>
        <begin position="376"/>
        <end position="408"/>
    </location>
</feature>
<evidence type="ECO:0000313" key="5">
    <source>
        <dbReference type="Proteomes" id="UP001292094"/>
    </source>
</evidence>
<feature type="compositionally biased region" description="Basic and acidic residues" evidence="1">
    <location>
        <begin position="634"/>
        <end position="647"/>
    </location>
</feature>
<dbReference type="CDD" id="cd00063">
    <property type="entry name" value="FN3"/>
    <property type="match status" value="1"/>
</dbReference>
<feature type="compositionally biased region" description="Polar residues" evidence="1">
    <location>
        <begin position="618"/>
        <end position="633"/>
    </location>
</feature>
<feature type="compositionally biased region" description="Basic and acidic residues" evidence="1">
    <location>
        <begin position="674"/>
        <end position="685"/>
    </location>
</feature>
<evidence type="ECO:0000256" key="1">
    <source>
        <dbReference type="SAM" id="MobiDB-lite"/>
    </source>
</evidence>
<dbReference type="InterPro" id="IPR036116">
    <property type="entry name" value="FN3_sf"/>
</dbReference>
<feature type="compositionally biased region" description="Polar residues" evidence="1">
    <location>
        <begin position="648"/>
        <end position="670"/>
    </location>
</feature>
<dbReference type="InterPro" id="IPR003599">
    <property type="entry name" value="Ig_sub"/>
</dbReference>
<dbReference type="PANTHER" id="PTHR23278">
    <property type="entry name" value="SIDESTEP PROTEIN"/>
    <property type="match status" value="1"/>
</dbReference>
<accession>A0AAE1U4U7</accession>
<feature type="compositionally biased region" description="Low complexity" evidence="1">
    <location>
        <begin position="522"/>
        <end position="541"/>
    </location>
</feature>
<dbReference type="PROSITE" id="PS50853">
    <property type="entry name" value="FN3"/>
    <property type="match status" value="1"/>
</dbReference>
<dbReference type="AlphaFoldDB" id="A0AAE1U4U7"/>
<dbReference type="InterPro" id="IPR003598">
    <property type="entry name" value="Ig_sub2"/>
</dbReference>
<dbReference type="InterPro" id="IPR007110">
    <property type="entry name" value="Ig-like_dom"/>
</dbReference>
<feature type="compositionally biased region" description="Polar residues" evidence="1">
    <location>
        <begin position="761"/>
        <end position="772"/>
    </location>
</feature>
<evidence type="ECO:0008006" key="6">
    <source>
        <dbReference type="Google" id="ProtNLM"/>
    </source>
</evidence>
<feature type="region of interest" description="Disordered" evidence="1">
    <location>
        <begin position="346"/>
        <end position="478"/>
    </location>
</feature>
<feature type="compositionally biased region" description="Polar residues" evidence="1">
    <location>
        <begin position="687"/>
        <end position="701"/>
    </location>
</feature>
<dbReference type="SUPFAM" id="SSF49265">
    <property type="entry name" value="Fibronectin type III"/>
    <property type="match status" value="1"/>
</dbReference>
<evidence type="ECO:0000259" key="2">
    <source>
        <dbReference type="PROSITE" id="PS50835"/>
    </source>
</evidence>
<dbReference type="EMBL" id="JAWZYT010001691">
    <property type="protein sequence ID" value="KAK4309947.1"/>
    <property type="molecule type" value="Genomic_DNA"/>
</dbReference>
<organism evidence="4 5">
    <name type="scientific">Petrolisthes manimaculis</name>
    <dbReference type="NCBI Taxonomy" id="1843537"/>
    <lineage>
        <taxon>Eukaryota</taxon>
        <taxon>Metazoa</taxon>
        <taxon>Ecdysozoa</taxon>
        <taxon>Arthropoda</taxon>
        <taxon>Crustacea</taxon>
        <taxon>Multicrustacea</taxon>
        <taxon>Malacostraca</taxon>
        <taxon>Eumalacostraca</taxon>
        <taxon>Eucarida</taxon>
        <taxon>Decapoda</taxon>
        <taxon>Pleocyemata</taxon>
        <taxon>Anomura</taxon>
        <taxon>Galatheoidea</taxon>
        <taxon>Porcellanidae</taxon>
        <taxon>Petrolisthes</taxon>
    </lineage>
</organism>
<feature type="domain" description="Fibronectin type-III" evidence="3">
    <location>
        <begin position="266"/>
        <end position="359"/>
    </location>
</feature>
<evidence type="ECO:0000259" key="3">
    <source>
        <dbReference type="PROSITE" id="PS50853"/>
    </source>
</evidence>
<proteinExistence type="predicted"/>
<dbReference type="Pfam" id="PF13927">
    <property type="entry name" value="Ig_3"/>
    <property type="match status" value="1"/>
</dbReference>
<name>A0AAE1U4U7_9EUCA</name>
<dbReference type="SMART" id="SM00408">
    <property type="entry name" value="IGc2"/>
    <property type="match status" value="1"/>
</dbReference>
<dbReference type="InterPro" id="IPR036179">
    <property type="entry name" value="Ig-like_dom_sf"/>
</dbReference>
<gene>
    <name evidence="4" type="ORF">Pmani_018451</name>
</gene>
<feature type="domain" description="Ig-like" evidence="2">
    <location>
        <begin position="67"/>
        <end position="159"/>
    </location>
</feature>
<feature type="compositionally biased region" description="Basic and acidic residues" evidence="1">
    <location>
        <begin position="428"/>
        <end position="442"/>
    </location>
</feature>
<feature type="region of interest" description="Disordered" evidence="1">
    <location>
        <begin position="520"/>
        <end position="562"/>
    </location>
</feature>
<dbReference type="SMART" id="SM00409">
    <property type="entry name" value="IG"/>
    <property type="match status" value="2"/>
</dbReference>